<organism evidence="1 2">
    <name type="scientific">Mycena venus</name>
    <dbReference type="NCBI Taxonomy" id="2733690"/>
    <lineage>
        <taxon>Eukaryota</taxon>
        <taxon>Fungi</taxon>
        <taxon>Dikarya</taxon>
        <taxon>Basidiomycota</taxon>
        <taxon>Agaricomycotina</taxon>
        <taxon>Agaricomycetes</taxon>
        <taxon>Agaricomycetidae</taxon>
        <taxon>Agaricales</taxon>
        <taxon>Marasmiineae</taxon>
        <taxon>Mycenaceae</taxon>
        <taxon>Mycena</taxon>
    </lineage>
</organism>
<sequence>MDDDVRALNERALTAEEKAQNAHWAEIGRAIIEGRIARAGGCSGRGGLAHLVLDMLSRVEWCKALAQTNRYEEEVRLLREEMRRTIAYGETAAWEWERLASEELPGASGELTEGRHAYAFEHAATERARCWKLEERWRAILQKADAFLSGDQTAAAAAAPAASAAVTVMMEMADELDPEEEEARLEGGGTRRTIFRRCPGIEPVLVIVYTTVNNWAFSLRIDVFYCIAGFRQEYSWNIKR</sequence>
<dbReference type="AlphaFoldDB" id="A0A8H6YBP2"/>
<evidence type="ECO:0000313" key="2">
    <source>
        <dbReference type="Proteomes" id="UP000620124"/>
    </source>
</evidence>
<reference evidence="1" key="1">
    <citation type="submission" date="2020-05" db="EMBL/GenBank/DDBJ databases">
        <title>Mycena genomes resolve the evolution of fungal bioluminescence.</title>
        <authorList>
            <person name="Tsai I.J."/>
        </authorList>
    </citation>
    <scope>NUCLEOTIDE SEQUENCE</scope>
    <source>
        <strain evidence="1">CCC161011</strain>
    </source>
</reference>
<dbReference type="OrthoDB" id="3232711at2759"/>
<evidence type="ECO:0000313" key="1">
    <source>
        <dbReference type="EMBL" id="KAF7356783.1"/>
    </source>
</evidence>
<comment type="caution">
    <text evidence="1">The sequence shown here is derived from an EMBL/GenBank/DDBJ whole genome shotgun (WGS) entry which is preliminary data.</text>
</comment>
<accession>A0A8H6YBP2</accession>
<dbReference type="EMBL" id="JACAZI010000007">
    <property type="protein sequence ID" value="KAF7356783.1"/>
    <property type="molecule type" value="Genomic_DNA"/>
</dbReference>
<keyword evidence="2" id="KW-1185">Reference proteome</keyword>
<protein>
    <submittedName>
        <fullName evidence="1">CxC2 domain-containing protein</fullName>
    </submittedName>
</protein>
<proteinExistence type="predicted"/>
<name>A0A8H6YBP2_9AGAR</name>
<gene>
    <name evidence="1" type="ORF">MVEN_01013600</name>
</gene>
<dbReference type="Proteomes" id="UP000620124">
    <property type="component" value="Unassembled WGS sequence"/>
</dbReference>